<protein>
    <submittedName>
        <fullName evidence="2">Uncharacterized protein</fullName>
    </submittedName>
</protein>
<reference evidence="2 3" key="1">
    <citation type="submission" date="2014-04" db="EMBL/GenBank/DDBJ databases">
        <title>Evolutionary Origins and Diversification of the Mycorrhizal Mutualists.</title>
        <authorList>
            <consortium name="DOE Joint Genome Institute"/>
            <consortium name="Mycorrhizal Genomics Consortium"/>
            <person name="Kohler A."/>
            <person name="Kuo A."/>
            <person name="Nagy L.G."/>
            <person name="Floudas D."/>
            <person name="Copeland A."/>
            <person name="Barry K.W."/>
            <person name="Cichocki N."/>
            <person name="Veneault-Fourrey C."/>
            <person name="LaButti K."/>
            <person name="Lindquist E.A."/>
            <person name="Lipzen A."/>
            <person name="Lundell T."/>
            <person name="Morin E."/>
            <person name="Murat C."/>
            <person name="Riley R."/>
            <person name="Ohm R."/>
            <person name="Sun H."/>
            <person name="Tunlid A."/>
            <person name="Henrissat B."/>
            <person name="Grigoriev I.V."/>
            <person name="Hibbett D.S."/>
            <person name="Martin F."/>
        </authorList>
    </citation>
    <scope>NUCLEOTIDE SEQUENCE [LARGE SCALE GENOMIC DNA]</scope>
    <source>
        <strain evidence="2 3">MD-312</strain>
    </source>
</reference>
<keyword evidence="3" id="KW-1185">Reference proteome</keyword>
<dbReference type="AlphaFoldDB" id="A0A0C9UYC7"/>
<evidence type="ECO:0000313" key="3">
    <source>
        <dbReference type="Proteomes" id="UP000053820"/>
    </source>
</evidence>
<feature type="compositionally biased region" description="Polar residues" evidence="1">
    <location>
        <begin position="13"/>
        <end position="22"/>
    </location>
</feature>
<dbReference type="EMBL" id="KN840006">
    <property type="protein sequence ID" value="KIJ58039.1"/>
    <property type="molecule type" value="Genomic_DNA"/>
</dbReference>
<feature type="region of interest" description="Disordered" evidence="1">
    <location>
        <begin position="1"/>
        <end position="28"/>
    </location>
</feature>
<dbReference type="HOGENOM" id="CLU_3106656_0_0_1"/>
<gene>
    <name evidence="2" type="ORF">HYDPIDRAFT_120072</name>
</gene>
<accession>A0A0C9UYC7</accession>
<name>A0A0C9UYC7_9AGAM</name>
<proteinExistence type="predicted"/>
<dbReference type="Proteomes" id="UP000053820">
    <property type="component" value="Unassembled WGS sequence"/>
</dbReference>
<evidence type="ECO:0000256" key="1">
    <source>
        <dbReference type="SAM" id="MobiDB-lite"/>
    </source>
</evidence>
<sequence length="51" mass="5801">MFVSQSHRGRTSKPYTASSSSPLRHDRAKRVLEGRLDQRQGFRSSTKHVSS</sequence>
<evidence type="ECO:0000313" key="2">
    <source>
        <dbReference type="EMBL" id="KIJ58039.1"/>
    </source>
</evidence>
<organism evidence="2 3">
    <name type="scientific">Hydnomerulius pinastri MD-312</name>
    <dbReference type="NCBI Taxonomy" id="994086"/>
    <lineage>
        <taxon>Eukaryota</taxon>
        <taxon>Fungi</taxon>
        <taxon>Dikarya</taxon>
        <taxon>Basidiomycota</taxon>
        <taxon>Agaricomycotina</taxon>
        <taxon>Agaricomycetes</taxon>
        <taxon>Agaricomycetidae</taxon>
        <taxon>Boletales</taxon>
        <taxon>Boletales incertae sedis</taxon>
        <taxon>Leucogyrophana</taxon>
    </lineage>
</organism>